<comment type="caution">
    <text evidence="1">The sequence shown here is derived from an EMBL/GenBank/DDBJ whole genome shotgun (WGS) entry which is preliminary data.</text>
</comment>
<protein>
    <submittedName>
        <fullName evidence="1">Uncharacterized protein</fullName>
    </submittedName>
</protein>
<name>A0ACC0CYK0_9PEZI</name>
<evidence type="ECO:0000313" key="2">
    <source>
        <dbReference type="Proteomes" id="UP001497680"/>
    </source>
</evidence>
<proteinExistence type="predicted"/>
<sequence>MSATANPIAVGQAAESAPKHRACDECRTRKLACTKEPDGCSRCKRERITCHYSLQKPMGRPRKRPRDETSNESPAEAQATQNTTTNSPPDTVDAGRFINLLSGGEVNYDALEGSQEKGYPWSFGYTGDSLGDIGFDPVPEHAPLFSASHIDPSLFISTAAADTMVIDPPSVEQLPNLSPNSASTPESVGSSYGAPQQPPTPPAVGCAHTAALYLALDAMQTVPADVEDAMRHARRATKTAYDVVYCPVCSFQIEPPENAAGADVMRNFQNLMLLAALVPSIVHAYERILRAIDEEAGRAAAERRRLVFKLPRLGGILWGSADGQDCGAADVFNHREMEPAMWRLTVRALLKADVYGLSGMDSEFSDNSPLHIGLKDIVLQMEQKSKARHALMDVLVRSGAWRPPNCGMKIHEEGETPTCQKVIAIAKASIDQLVIA</sequence>
<gene>
    <name evidence="1" type="ORF">F4821DRAFT_240541</name>
</gene>
<organism evidence="1 2">
    <name type="scientific">Hypoxylon rubiginosum</name>
    <dbReference type="NCBI Taxonomy" id="110542"/>
    <lineage>
        <taxon>Eukaryota</taxon>
        <taxon>Fungi</taxon>
        <taxon>Dikarya</taxon>
        <taxon>Ascomycota</taxon>
        <taxon>Pezizomycotina</taxon>
        <taxon>Sordariomycetes</taxon>
        <taxon>Xylariomycetidae</taxon>
        <taxon>Xylariales</taxon>
        <taxon>Hypoxylaceae</taxon>
        <taxon>Hypoxylon</taxon>
    </lineage>
</organism>
<dbReference type="EMBL" id="MU394325">
    <property type="protein sequence ID" value="KAI6085407.1"/>
    <property type="molecule type" value="Genomic_DNA"/>
</dbReference>
<dbReference type="Proteomes" id="UP001497680">
    <property type="component" value="Unassembled WGS sequence"/>
</dbReference>
<accession>A0ACC0CYK0</accession>
<evidence type="ECO:0000313" key="1">
    <source>
        <dbReference type="EMBL" id="KAI6085407.1"/>
    </source>
</evidence>
<reference evidence="1 2" key="1">
    <citation type="journal article" date="2022" name="New Phytol.">
        <title>Ecological generalism drives hyperdiversity of secondary metabolite gene clusters in xylarialean endophytes.</title>
        <authorList>
            <person name="Franco M.E.E."/>
            <person name="Wisecaver J.H."/>
            <person name="Arnold A.E."/>
            <person name="Ju Y.M."/>
            <person name="Slot J.C."/>
            <person name="Ahrendt S."/>
            <person name="Moore L.P."/>
            <person name="Eastman K.E."/>
            <person name="Scott K."/>
            <person name="Konkel Z."/>
            <person name="Mondo S.J."/>
            <person name="Kuo A."/>
            <person name="Hayes R.D."/>
            <person name="Haridas S."/>
            <person name="Andreopoulos B."/>
            <person name="Riley R."/>
            <person name="LaButti K."/>
            <person name="Pangilinan J."/>
            <person name="Lipzen A."/>
            <person name="Amirebrahimi M."/>
            <person name="Yan J."/>
            <person name="Adam C."/>
            <person name="Keymanesh K."/>
            <person name="Ng V."/>
            <person name="Louie K."/>
            <person name="Northen T."/>
            <person name="Drula E."/>
            <person name="Henrissat B."/>
            <person name="Hsieh H.M."/>
            <person name="Youens-Clark K."/>
            <person name="Lutzoni F."/>
            <person name="Miadlikowska J."/>
            <person name="Eastwood D.C."/>
            <person name="Hamelin R.C."/>
            <person name="Grigoriev I.V."/>
            <person name="U'Ren J.M."/>
        </authorList>
    </citation>
    <scope>NUCLEOTIDE SEQUENCE [LARGE SCALE GENOMIC DNA]</scope>
    <source>
        <strain evidence="1 2">ER1909</strain>
    </source>
</reference>
<keyword evidence="2" id="KW-1185">Reference proteome</keyword>